<dbReference type="InterPro" id="IPR000073">
    <property type="entry name" value="AB_hydrolase_1"/>
</dbReference>
<evidence type="ECO:0000256" key="2">
    <source>
        <dbReference type="SAM" id="SignalP"/>
    </source>
</evidence>
<protein>
    <submittedName>
        <fullName evidence="4">Pimeloyl-ACP methyl ester carboxylesterase</fullName>
    </submittedName>
</protein>
<sequence length="281" mass="31823">MKNFKIICCVFALLAGVQLTAQNSFKVEVYGEGQPILLFPGFSNTANVYTEVISTLSQDYQVHAFTFAGFGDVAPIEKPWLKTIKLDVEDYISKNELQNSIILGHSMGGTLGLWLASEDKNINKLILIDALPAMGALMFPDYDSDAIQYDSPYNKQLLEMDEKSFEAMAKQMATNMSLDPLGQKKIAADMLKADRKTYVYGYTDLLKLDLRQKLSNIDIPVYILAANLPYGKETAQKNYKEQYQNLSDYTLNFTENSKHFIIYDQPEWLNDQIKIALDTNE</sequence>
<evidence type="ECO:0000259" key="3">
    <source>
        <dbReference type="Pfam" id="PF00561"/>
    </source>
</evidence>
<dbReference type="PANTHER" id="PTHR43798:SF31">
    <property type="entry name" value="AB HYDROLASE SUPERFAMILY PROTEIN YCLE"/>
    <property type="match status" value="1"/>
</dbReference>
<evidence type="ECO:0000256" key="1">
    <source>
        <dbReference type="ARBA" id="ARBA00022801"/>
    </source>
</evidence>
<feature type="chain" id="PRO_5011549195" evidence="2">
    <location>
        <begin position="22"/>
        <end position="281"/>
    </location>
</feature>
<dbReference type="GO" id="GO:0016020">
    <property type="term" value="C:membrane"/>
    <property type="evidence" value="ECO:0007669"/>
    <property type="project" value="TreeGrafter"/>
</dbReference>
<feature type="signal peptide" evidence="2">
    <location>
        <begin position="1"/>
        <end position="21"/>
    </location>
</feature>
<gene>
    <name evidence="4" type="ORF">SAMN04487907_10828</name>
</gene>
<dbReference type="RefSeq" id="WP_092544012.1">
    <property type="nucleotide sequence ID" value="NZ_FOKV01000008.1"/>
</dbReference>
<dbReference type="SUPFAM" id="SSF53474">
    <property type="entry name" value="alpha/beta-Hydrolases"/>
    <property type="match status" value="1"/>
</dbReference>
<dbReference type="GO" id="GO:0016787">
    <property type="term" value="F:hydrolase activity"/>
    <property type="evidence" value="ECO:0007669"/>
    <property type="project" value="UniProtKB-KW"/>
</dbReference>
<dbReference type="AlphaFoldDB" id="A0A1I1LJU4"/>
<feature type="domain" description="AB hydrolase-1" evidence="3">
    <location>
        <begin position="35"/>
        <end position="264"/>
    </location>
</feature>
<proteinExistence type="predicted"/>
<evidence type="ECO:0000313" key="4">
    <source>
        <dbReference type="EMBL" id="SFC73226.1"/>
    </source>
</evidence>
<dbReference type="Pfam" id="PF00561">
    <property type="entry name" value="Abhydrolase_1"/>
    <property type="match status" value="1"/>
</dbReference>
<dbReference type="InterPro" id="IPR029058">
    <property type="entry name" value="AB_hydrolase_fold"/>
</dbReference>
<keyword evidence="2" id="KW-0732">Signal</keyword>
<keyword evidence="5" id="KW-1185">Reference proteome</keyword>
<evidence type="ECO:0000313" key="5">
    <source>
        <dbReference type="Proteomes" id="UP000199438"/>
    </source>
</evidence>
<dbReference type="Proteomes" id="UP000199438">
    <property type="component" value="Unassembled WGS sequence"/>
</dbReference>
<name>A0A1I1LJU4_9FLAO</name>
<accession>A0A1I1LJU4</accession>
<dbReference type="PANTHER" id="PTHR43798">
    <property type="entry name" value="MONOACYLGLYCEROL LIPASE"/>
    <property type="match status" value="1"/>
</dbReference>
<dbReference type="InterPro" id="IPR050266">
    <property type="entry name" value="AB_hydrolase_sf"/>
</dbReference>
<dbReference type="Gene3D" id="3.40.50.1820">
    <property type="entry name" value="alpha/beta hydrolase"/>
    <property type="match status" value="1"/>
</dbReference>
<dbReference type="OrthoDB" id="7172093at2"/>
<organism evidence="4 5">
    <name type="scientific">Zunongwangia mangrovi</name>
    <dbReference type="NCBI Taxonomy" id="1334022"/>
    <lineage>
        <taxon>Bacteria</taxon>
        <taxon>Pseudomonadati</taxon>
        <taxon>Bacteroidota</taxon>
        <taxon>Flavobacteriia</taxon>
        <taxon>Flavobacteriales</taxon>
        <taxon>Flavobacteriaceae</taxon>
        <taxon>Zunongwangia</taxon>
    </lineage>
</organism>
<keyword evidence="1" id="KW-0378">Hydrolase</keyword>
<dbReference type="EMBL" id="FOKV01000008">
    <property type="protein sequence ID" value="SFC73226.1"/>
    <property type="molecule type" value="Genomic_DNA"/>
</dbReference>
<dbReference type="STRING" id="1334022.SAMN04487907_10828"/>
<reference evidence="5" key="1">
    <citation type="submission" date="2016-10" db="EMBL/GenBank/DDBJ databases">
        <authorList>
            <person name="Varghese N."/>
            <person name="Submissions S."/>
        </authorList>
    </citation>
    <scope>NUCLEOTIDE SEQUENCE [LARGE SCALE GENOMIC DNA]</scope>
    <source>
        <strain evidence="5">DSM 24499</strain>
    </source>
</reference>